<dbReference type="InterPro" id="IPR036680">
    <property type="entry name" value="SPOR-like_sf"/>
</dbReference>
<organism evidence="3 4">
    <name type="scientific">Sporosarcina quadrami</name>
    <dbReference type="NCBI Taxonomy" id="2762234"/>
    <lineage>
        <taxon>Bacteria</taxon>
        <taxon>Bacillati</taxon>
        <taxon>Bacillota</taxon>
        <taxon>Bacilli</taxon>
        <taxon>Bacillales</taxon>
        <taxon>Caryophanaceae</taxon>
        <taxon>Sporosarcina</taxon>
    </lineage>
</organism>
<comment type="caution">
    <text evidence="3">The sequence shown here is derived from an EMBL/GenBank/DDBJ whole genome shotgun (WGS) entry which is preliminary data.</text>
</comment>
<keyword evidence="1" id="KW-0378">Hydrolase</keyword>
<accession>A0ABR8U866</accession>
<dbReference type="Gene3D" id="3.30.70.1070">
    <property type="entry name" value="Sporulation related repeat"/>
    <property type="match status" value="1"/>
</dbReference>
<dbReference type="Proteomes" id="UP000626786">
    <property type="component" value="Unassembled WGS sequence"/>
</dbReference>
<proteinExistence type="predicted"/>
<dbReference type="Pfam" id="PF05036">
    <property type="entry name" value="SPOR"/>
    <property type="match status" value="1"/>
</dbReference>
<keyword evidence="4" id="KW-1185">Reference proteome</keyword>
<dbReference type="InterPro" id="IPR007730">
    <property type="entry name" value="SPOR-like_dom"/>
</dbReference>
<sequence length="265" mass="28899">MVKIYIDPGHGGTDSGALGNGLKEKDVTLAIATRVRNMLVNEYSNATVRMSRTGDQTVSLTQRTTDANAWGAAFYMSIHINAGGGNGYEDYIHSNLSDSSTTAQVRNTIHAEISKLIEMPNRGKKKADFHVLRETNMQAMLTENGFIDFASNAAKMKSSDWLDKVARGHVNGLEKAIGLKKNSTPPPSGSTLYRVVTGSFSTRNNADQRVAELKAKGFDSFIDIFTQSGVTYYRVITGSFKDKANADEQVNDLKKAGFDAFIIVV</sequence>
<reference evidence="3 4" key="1">
    <citation type="submission" date="2020-08" db="EMBL/GenBank/DDBJ databases">
        <title>A Genomic Blueprint of the Chicken Gut Microbiome.</title>
        <authorList>
            <person name="Gilroy R."/>
            <person name="Ravi A."/>
            <person name="Getino M."/>
            <person name="Pursley I."/>
            <person name="Horton D.L."/>
            <person name="Alikhan N.-F."/>
            <person name="Baker D."/>
            <person name="Gharbi K."/>
            <person name="Hall N."/>
            <person name="Watson M."/>
            <person name="Adriaenssens E.M."/>
            <person name="Foster-Nyarko E."/>
            <person name="Jarju S."/>
            <person name="Secka A."/>
            <person name="Antonio M."/>
            <person name="Oren A."/>
            <person name="Chaudhuri R."/>
            <person name="La Ragione R.M."/>
            <person name="Hildebrand F."/>
            <person name="Pallen M.J."/>
        </authorList>
    </citation>
    <scope>NUCLEOTIDE SEQUENCE [LARGE SCALE GENOMIC DNA]</scope>
    <source>
        <strain evidence="3 4">Sa2YVA2</strain>
    </source>
</reference>
<dbReference type="SUPFAM" id="SSF110997">
    <property type="entry name" value="Sporulation related repeat"/>
    <property type="match status" value="1"/>
</dbReference>
<dbReference type="InterPro" id="IPR050695">
    <property type="entry name" value="N-acetylmuramoyl_amidase_3"/>
</dbReference>
<dbReference type="RefSeq" id="WP_191693929.1">
    <property type="nucleotide sequence ID" value="NZ_JACSQN010000005.1"/>
</dbReference>
<protein>
    <submittedName>
        <fullName evidence="3">N-acetylmuramoyl-L-alanine amidase</fullName>
    </submittedName>
</protein>
<dbReference type="PROSITE" id="PS51724">
    <property type="entry name" value="SPOR"/>
    <property type="match status" value="1"/>
</dbReference>
<evidence type="ECO:0000256" key="1">
    <source>
        <dbReference type="ARBA" id="ARBA00022801"/>
    </source>
</evidence>
<evidence type="ECO:0000313" key="3">
    <source>
        <dbReference type="EMBL" id="MBD7984226.1"/>
    </source>
</evidence>
<dbReference type="PANTHER" id="PTHR30404:SF0">
    <property type="entry name" value="N-ACETYLMURAMOYL-L-ALANINE AMIDASE AMIC"/>
    <property type="match status" value="1"/>
</dbReference>
<gene>
    <name evidence="3" type="ORF">H9649_06520</name>
</gene>
<dbReference type="InterPro" id="IPR002508">
    <property type="entry name" value="MurNAc-LAA_cat"/>
</dbReference>
<dbReference type="CDD" id="cd02696">
    <property type="entry name" value="MurNAc-LAA"/>
    <property type="match status" value="1"/>
</dbReference>
<evidence type="ECO:0000259" key="2">
    <source>
        <dbReference type="PROSITE" id="PS51724"/>
    </source>
</evidence>
<dbReference type="EMBL" id="JACSQN010000005">
    <property type="protein sequence ID" value="MBD7984226.1"/>
    <property type="molecule type" value="Genomic_DNA"/>
</dbReference>
<dbReference type="PANTHER" id="PTHR30404">
    <property type="entry name" value="N-ACETYLMURAMOYL-L-ALANINE AMIDASE"/>
    <property type="match status" value="1"/>
</dbReference>
<name>A0ABR8U866_9BACL</name>
<dbReference type="SMART" id="SM00646">
    <property type="entry name" value="Ami_3"/>
    <property type="match status" value="1"/>
</dbReference>
<dbReference type="SUPFAM" id="SSF53187">
    <property type="entry name" value="Zn-dependent exopeptidases"/>
    <property type="match status" value="1"/>
</dbReference>
<dbReference type="Pfam" id="PF01520">
    <property type="entry name" value="Amidase_3"/>
    <property type="match status" value="1"/>
</dbReference>
<evidence type="ECO:0000313" key="4">
    <source>
        <dbReference type="Proteomes" id="UP000626786"/>
    </source>
</evidence>
<feature type="domain" description="SPOR" evidence="2">
    <location>
        <begin position="187"/>
        <end position="265"/>
    </location>
</feature>
<dbReference type="Gene3D" id="3.40.630.40">
    <property type="entry name" value="Zn-dependent exopeptidases"/>
    <property type="match status" value="1"/>
</dbReference>